<dbReference type="PANTHER" id="PTHR41260">
    <property type="entry name" value="PROTEIN ECSC"/>
    <property type="match status" value="1"/>
</dbReference>
<protein>
    <submittedName>
        <fullName evidence="1">EcsC family protein</fullName>
    </submittedName>
</protein>
<proteinExistence type="predicted"/>
<reference evidence="1 2" key="1">
    <citation type="journal article" date="2019" name="Int. J. Syst. Evol. Microbiol.">
        <title>The Global Catalogue of Microorganisms (GCM) 10K type strain sequencing project: providing services to taxonomists for standard genome sequencing and annotation.</title>
        <authorList>
            <consortium name="The Broad Institute Genomics Platform"/>
            <consortium name="The Broad Institute Genome Sequencing Center for Infectious Disease"/>
            <person name="Wu L."/>
            <person name="Ma J."/>
        </authorList>
    </citation>
    <scope>NUCLEOTIDE SEQUENCE [LARGE SCALE GENOMIC DNA]</scope>
    <source>
        <strain evidence="1 2">JCM 9731</strain>
    </source>
</reference>
<evidence type="ECO:0000313" key="1">
    <source>
        <dbReference type="EMBL" id="GAA0314102.1"/>
    </source>
</evidence>
<comment type="caution">
    <text evidence="1">The sequence shown here is derived from an EMBL/GenBank/DDBJ whole genome shotgun (WGS) entry which is preliminary data.</text>
</comment>
<dbReference type="Pfam" id="PF12787">
    <property type="entry name" value="EcsC"/>
    <property type="match status" value="1"/>
</dbReference>
<accession>A0ABN0VPK5</accession>
<sequence length="245" mass="28404">MFEHTEGININSYDEIAKSDLEFWKVKQFRKSSSLNRMAKNLQLKANKWIPKKVHQVITESIKGMVKTALVGSDIKRMDPISKMDLQDREKLAIEKLNIYKKTAAVEGAGTGAGGIMLGLADFPLLLSIKLRYLFDISSIYGFDPKEYENRIYILYVLLLAYSSDEKRKETLAVLENWNAEKEELVELDWQTFQQEYRDYLDVKKMLQMVPGIGAVVGLYVNYQLLDHLGETAKYAFRMRYFTEE</sequence>
<gene>
    <name evidence="1" type="ORF">GCM10008967_00760</name>
</gene>
<organism evidence="1 2">
    <name type="scientific">Bacillus carboniphilus</name>
    <dbReference type="NCBI Taxonomy" id="86663"/>
    <lineage>
        <taxon>Bacteria</taxon>
        <taxon>Bacillati</taxon>
        <taxon>Bacillota</taxon>
        <taxon>Bacilli</taxon>
        <taxon>Bacillales</taxon>
        <taxon>Bacillaceae</taxon>
        <taxon>Bacillus</taxon>
    </lineage>
</organism>
<dbReference type="InterPro" id="IPR024787">
    <property type="entry name" value="EcsC"/>
</dbReference>
<dbReference type="PANTHER" id="PTHR41260:SF1">
    <property type="entry name" value="PROTEIN ECSC"/>
    <property type="match status" value="1"/>
</dbReference>
<dbReference type="EMBL" id="BAAADJ010000002">
    <property type="protein sequence ID" value="GAA0314102.1"/>
    <property type="molecule type" value="Genomic_DNA"/>
</dbReference>
<dbReference type="Proteomes" id="UP001500782">
    <property type="component" value="Unassembled WGS sequence"/>
</dbReference>
<name>A0ABN0VPK5_9BACI</name>
<keyword evidence="2" id="KW-1185">Reference proteome</keyword>
<evidence type="ECO:0000313" key="2">
    <source>
        <dbReference type="Proteomes" id="UP001500782"/>
    </source>
</evidence>